<accession>A0A9D9E9V3</accession>
<evidence type="ECO:0000256" key="2">
    <source>
        <dbReference type="ARBA" id="ARBA00023098"/>
    </source>
</evidence>
<feature type="active site" description="Proton acceptor" evidence="3">
    <location>
        <position position="224"/>
    </location>
</feature>
<feature type="active site" description="Nucleophile" evidence="3">
    <location>
        <position position="61"/>
    </location>
</feature>
<protein>
    <submittedName>
        <fullName evidence="5">Patatin-like phospholipase family protein</fullName>
    </submittedName>
</protein>
<keyword evidence="2 3" id="KW-0443">Lipid metabolism</keyword>
<reference evidence="5" key="1">
    <citation type="submission" date="2020-10" db="EMBL/GenBank/DDBJ databases">
        <authorList>
            <person name="Gilroy R."/>
        </authorList>
    </citation>
    <scope>NUCLEOTIDE SEQUENCE</scope>
    <source>
        <strain evidence="5">11167</strain>
    </source>
</reference>
<name>A0A9D9E9V3_9SPIR</name>
<dbReference type="AlphaFoldDB" id="A0A9D9E9V3"/>
<dbReference type="PROSITE" id="PS51635">
    <property type="entry name" value="PNPLA"/>
    <property type="match status" value="1"/>
</dbReference>
<evidence type="ECO:0000313" key="6">
    <source>
        <dbReference type="Proteomes" id="UP000823633"/>
    </source>
</evidence>
<keyword evidence="3" id="KW-0442">Lipid degradation</keyword>
<dbReference type="GO" id="GO:0004620">
    <property type="term" value="F:phospholipase activity"/>
    <property type="evidence" value="ECO:0007669"/>
    <property type="project" value="TreeGrafter"/>
</dbReference>
<dbReference type="Gene3D" id="3.40.1090.10">
    <property type="entry name" value="Cytosolic phospholipase A2 catalytic domain"/>
    <property type="match status" value="1"/>
</dbReference>
<organism evidence="5 6">
    <name type="scientific">Candidatus Aphodenecus pullistercoris</name>
    <dbReference type="NCBI Taxonomy" id="2840669"/>
    <lineage>
        <taxon>Bacteria</taxon>
        <taxon>Pseudomonadati</taxon>
        <taxon>Spirochaetota</taxon>
        <taxon>Spirochaetia</taxon>
        <taxon>Spirochaetales</taxon>
        <taxon>Candidatus Aphodenecus</taxon>
    </lineage>
</organism>
<reference evidence="5" key="2">
    <citation type="journal article" date="2021" name="PeerJ">
        <title>Extensive microbial diversity within the chicken gut microbiome revealed by metagenomics and culture.</title>
        <authorList>
            <person name="Gilroy R."/>
            <person name="Ravi A."/>
            <person name="Getino M."/>
            <person name="Pursley I."/>
            <person name="Horton D.L."/>
            <person name="Alikhan N.F."/>
            <person name="Baker D."/>
            <person name="Gharbi K."/>
            <person name="Hall N."/>
            <person name="Watson M."/>
            <person name="Adriaenssens E.M."/>
            <person name="Foster-Nyarko E."/>
            <person name="Jarju S."/>
            <person name="Secka A."/>
            <person name="Antonio M."/>
            <person name="Oren A."/>
            <person name="Chaudhuri R.R."/>
            <person name="La Ragione R."/>
            <person name="Hildebrand F."/>
            <person name="Pallen M.J."/>
        </authorList>
    </citation>
    <scope>NUCLEOTIDE SEQUENCE</scope>
    <source>
        <strain evidence="5">11167</strain>
    </source>
</reference>
<evidence type="ECO:0000313" key="5">
    <source>
        <dbReference type="EMBL" id="MBO8443347.1"/>
    </source>
</evidence>
<dbReference type="PANTHER" id="PTHR32176:SF92">
    <property type="entry name" value="XYLOSE ISOMERASE"/>
    <property type="match status" value="1"/>
</dbReference>
<feature type="short sequence motif" description="DGA/G" evidence="3">
    <location>
        <begin position="224"/>
        <end position="226"/>
    </location>
</feature>
<feature type="short sequence motif" description="GXSXG" evidence="3">
    <location>
        <begin position="59"/>
        <end position="63"/>
    </location>
</feature>
<keyword evidence="3" id="KW-0378">Hydrolase</keyword>
<dbReference type="GO" id="GO:0016042">
    <property type="term" value="P:lipid catabolic process"/>
    <property type="evidence" value="ECO:0007669"/>
    <property type="project" value="UniProtKB-UniRule"/>
</dbReference>
<dbReference type="PANTHER" id="PTHR32176">
    <property type="entry name" value="XYLOSE ISOMERASE"/>
    <property type="match status" value="1"/>
</dbReference>
<dbReference type="InterPro" id="IPR016035">
    <property type="entry name" value="Acyl_Trfase/lysoPLipase"/>
</dbReference>
<dbReference type="GO" id="GO:0047372">
    <property type="term" value="F:monoacylglycerol lipase activity"/>
    <property type="evidence" value="ECO:0007669"/>
    <property type="project" value="TreeGrafter"/>
</dbReference>
<proteinExistence type="inferred from homology"/>
<evidence type="ECO:0000256" key="1">
    <source>
        <dbReference type="ARBA" id="ARBA00010240"/>
    </source>
</evidence>
<dbReference type="SUPFAM" id="SSF52151">
    <property type="entry name" value="FabD/lysophospholipase-like"/>
    <property type="match status" value="1"/>
</dbReference>
<sequence>MGNWFSKAKAEVEERFILSIDGGGIRGLVPSVILSRLASGLKERGDARPLYAHFDLIAGTSTGALLALGLSLPVSGVKREEGGPVDVHRRIRTGLFRHSDVVVGQIERASDPAAFTDLYLDNAKRIFSRSGRLFGQVFGDKYDASSLEDFLMRSYGEARLSDCLVPTMAVSYDSISGSGLVLSSWNGWKDMLAAQAARASCAAPLYFPAFTTLSPDGTSVALLDGGLVANNPALMAYSELKAMHPECAKVHILSLSTARGVYRFDPKEVLSGVAGWAEPLMKTYPNAQMDLIGQTLAKLPDVDYVRIDGELTKEKIKLDDTRKESMDKLIEGGERIYEANKDRLSAFLDRLASRTVLDSVRLTGPRSLPQA</sequence>
<comment type="similarity">
    <text evidence="1">Belongs to the patatin family.</text>
</comment>
<comment type="caution">
    <text evidence="5">The sequence shown here is derived from an EMBL/GenBank/DDBJ whole genome shotgun (WGS) entry which is preliminary data.</text>
</comment>
<gene>
    <name evidence="5" type="ORF">IAC42_06260</name>
</gene>
<feature type="domain" description="PNPLA" evidence="4">
    <location>
        <begin position="18"/>
        <end position="237"/>
    </location>
</feature>
<feature type="short sequence motif" description="GXGXXG" evidence="3">
    <location>
        <begin position="22"/>
        <end position="27"/>
    </location>
</feature>
<evidence type="ECO:0000256" key="3">
    <source>
        <dbReference type="PROSITE-ProRule" id="PRU01161"/>
    </source>
</evidence>
<dbReference type="InterPro" id="IPR002641">
    <property type="entry name" value="PNPLA_dom"/>
</dbReference>
<dbReference type="Proteomes" id="UP000823633">
    <property type="component" value="Unassembled WGS sequence"/>
</dbReference>
<dbReference type="Pfam" id="PF01734">
    <property type="entry name" value="Patatin"/>
    <property type="match status" value="1"/>
</dbReference>
<dbReference type="EMBL" id="JADIMU010000040">
    <property type="protein sequence ID" value="MBO8443347.1"/>
    <property type="molecule type" value="Genomic_DNA"/>
</dbReference>
<evidence type="ECO:0000259" key="4">
    <source>
        <dbReference type="PROSITE" id="PS51635"/>
    </source>
</evidence>